<dbReference type="PANTHER" id="PTHR11915">
    <property type="entry name" value="SPECTRIN/FILAMIN RELATED CYTOSKELETAL PROTEIN"/>
    <property type="match status" value="1"/>
</dbReference>
<dbReference type="AlphaFoldDB" id="G3H821"/>
<dbReference type="Gene3D" id="1.20.58.60">
    <property type="match status" value="2"/>
</dbReference>
<dbReference type="STRING" id="10029.G3H821"/>
<dbReference type="SMART" id="SM00150">
    <property type="entry name" value="SPEC"/>
    <property type="match status" value="1"/>
</dbReference>
<evidence type="ECO:0000313" key="10">
    <source>
        <dbReference type="Proteomes" id="UP000001075"/>
    </source>
</evidence>
<comment type="similarity">
    <text evidence="2">Belongs to the spectrin family.</text>
</comment>
<proteinExistence type="inferred from homology"/>
<accession>G3H821</accession>
<dbReference type="Pfam" id="PF00435">
    <property type="entry name" value="Spectrin"/>
    <property type="match status" value="1"/>
</dbReference>
<dbReference type="SUPFAM" id="SSF46966">
    <property type="entry name" value="Spectrin repeat"/>
    <property type="match status" value="1"/>
</dbReference>
<organism evidence="9 10">
    <name type="scientific">Cricetulus griseus</name>
    <name type="common">Chinese hamster</name>
    <name type="synonym">Cricetulus barabensis griseus</name>
    <dbReference type="NCBI Taxonomy" id="10029"/>
    <lineage>
        <taxon>Eukaryota</taxon>
        <taxon>Metazoa</taxon>
        <taxon>Chordata</taxon>
        <taxon>Craniata</taxon>
        <taxon>Vertebrata</taxon>
        <taxon>Euteleostomi</taxon>
        <taxon>Mammalia</taxon>
        <taxon>Eutheria</taxon>
        <taxon>Euarchontoglires</taxon>
        <taxon>Glires</taxon>
        <taxon>Rodentia</taxon>
        <taxon>Myomorpha</taxon>
        <taxon>Muroidea</taxon>
        <taxon>Cricetidae</taxon>
        <taxon>Cricetinae</taxon>
        <taxon>Cricetulus</taxon>
    </lineage>
</organism>
<dbReference type="GO" id="GO:0005856">
    <property type="term" value="C:cytoskeleton"/>
    <property type="evidence" value="ECO:0007669"/>
    <property type="project" value="UniProtKB-SubCell"/>
</dbReference>
<evidence type="ECO:0000313" key="9">
    <source>
        <dbReference type="EMBL" id="EGV93437.1"/>
    </source>
</evidence>
<dbReference type="CDD" id="cd00176">
    <property type="entry name" value="SPEC"/>
    <property type="match status" value="1"/>
</dbReference>
<comment type="subcellular location">
    <subcellularLocation>
        <location evidence="1">Cytoplasm</location>
        <location evidence="1">Cytoskeleton</location>
    </subcellularLocation>
</comment>
<keyword evidence="6" id="KW-0677">Repeat</keyword>
<evidence type="ECO:0000256" key="3">
    <source>
        <dbReference type="ARBA" id="ARBA00022467"/>
    </source>
</evidence>
<name>G3H821_CRIGR</name>
<dbReference type="GO" id="GO:0051693">
    <property type="term" value="P:actin filament capping"/>
    <property type="evidence" value="ECO:0007669"/>
    <property type="project" value="UniProtKB-KW"/>
</dbReference>
<keyword evidence="7" id="KW-0009">Actin-binding</keyword>
<keyword evidence="3" id="KW-0117">Actin capping</keyword>
<dbReference type="InterPro" id="IPR018159">
    <property type="entry name" value="Spectrin/alpha-actinin"/>
</dbReference>
<dbReference type="GO" id="GO:0003779">
    <property type="term" value="F:actin binding"/>
    <property type="evidence" value="ECO:0007669"/>
    <property type="project" value="UniProtKB-KW"/>
</dbReference>
<gene>
    <name evidence="9" type="ORF">I79_006517</name>
</gene>
<dbReference type="InParanoid" id="G3H821"/>
<evidence type="ECO:0000256" key="1">
    <source>
        <dbReference type="ARBA" id="ARBA00004245"/>
    </source>
</evidence>
<dbReference type="InterPro" id="IPR002017">
    <property type="entry name" value="Spectrin_repeat"/>
</dbReference>
<evidence type="ECO:0000256" key="5">
    <source>
        <dbReference type="ARBA" id="ARBA00022553"/>
    </source>
</evidence>
<dbReference type="EMBL" id="JH000204">
    <property type="protein sequence ID" value="EGV93437.1"/>
    <property type="molecule type" value="Genomic_DNA"/>
</dbReference>
<keyword evidence="4" id="KW-0963">Cytoplasm</keyword>
<dbReference type="GO" id="GO:0005737">
    <property type="term" value="C:cytoplasm"/>
    <property type="evidence" value="ECO:0007669"/>
    <property type="project" value="UniProtKB-ARBA"/>
</dbReference>
<evidence type="ECO:0000256" key="7">
    <source>
        <dbReference type="ARBA" id="ARBA00023203"/>
    </source>
</evidence>
<reference evidence="10" key="1">
    <citation type="journal article" date="2011" name="Nat. Biotechnol.">
        <title>The genomic sequence of the Chinese hamster ovary (CHO)-K1 cell line.</title>
        <authorList>
            <person name="Xu X."/>
            <person name="Nagarajan H."/>
            <person name="Lewis N.E."/>
            <person name="Pan S."/>
            <person name="Cai Z."/>
            <person name="Liu X."/>
            <person name="Chen W."/>
            <person name="Xie M."/>
            <person name="Wang W."/>
            <person name="Hammond S."/>
            <person name="Andersen M.R."/>
            <person name="Neff N."/>
            <person name="Passarelli B."/>
            <person name="Koh W."/>
            <person name="Fan H.C."/>
            <person name="Wang J."/>
            <person name="Gui Y."/>
            <person name="Lee K.H."/>
            <person name="Betenbaugh M.J."/>
            <person name="Quake S.R."/>
            <person name="Famili I."/>
            <person name="Palsson B.O."/>
            <person name="Wang J."/>
        </authorList>
    </citation>
    <scope>NUCLEOTIDE SEQUENCE [LARGE SCALE GENOMIC DNA]</scope>
    <source>
        <strain evidence="10">CHO K1 cell line</strain>
    </source>
</reference>
<evidence type="ECO:0000256" key="4">
    <source>
        <dbReference type="ARBA" id="ARBA00022490"/>
    </source>
</evidence>
<evidence type="ECO:0000256" key="8">
    <source>
        <dbReference type="ARBA" id="ARBA00023212"/>
    </source>
</evidence>
<keyword evidence="5" id="KW-0597">Phosphoprotein</keyword>
<keyword evidence="8" id="KW-0206">Cytoskeleton</keyword>
<protein>
    <submittedName>
        <fullName evidence="9">Spectrin alpha chain, erythrocyte</fullName>
    </submittedName>
</protein>
<evidence type="ECO:0000256" key="2">
    <source>
        <dbReference type="ARBA" id="ARBA00006826"/>
    </source>
</evidence>
<evidence type="ECO:0000256" key="6">
    <source>
        <dbReference type="ARBA" id="ARBA00022737"/>
    </source>
</evidence>
<sequence>MEHPSKEANKHPKLPEIKAKQDEVNAAWDRLWNLALKRRENLSNAADLQRFKRYHRFLSDYDELSGWMKEKTALINADELPTDVASGEALLARHQQHKHEIDSYDDRFQSADATGQDLLDGNHEASEEIREKMTKLANDWAALLELWDKCQHQYRQCLDFHLFYRDSEQVDSWMSRQEITF</sequence>
<dbReference type="FunFam" id="1.20.58.60:FF:000020">
    <property type="entry name" value="Spectrin alpha chain, non-erythrocytic 1"/>
    <property type="match status" value="1"/>
</dbReference>
<dbReference type="Proteomes" id="UP000001075">
    <property type="component" value="Unassembled WGS sequence"/>
</dbReference>